<evidence type="ECO:0000256" key="1">
    <source>
        <dbReference type="SAM" id="Phobius"/>
    </source>
</evidence>
<dbReference type="Proteomes" id="UP000694460">
    <property type="component" value="Unassembled WGS sequence"/>
</dbReference>
<sequence>MEVVGWIAVIAVAAVVVAGVMVGVRSIPDAKRYLKMRRM</sequence>
<accession>A0ABS4ZTY1</accession>
<evidence type="ECO:0008006" key="4">
    <source>
        <dbReference type="Google" id="ProtNLM"/>
    </source>
</evidence>
<name>A0ABS4ZTY1_9MYCO</name>
<reference evidence="2 3" key="1">
    <citation type="submission" date="2021-03" db="EMBL/GenBank/DDBJ databases">
        <title>Sequencing the genomes of 1000 actinobacteria strains.</title>
        <authorList>
            <person name="Klenk H.-P."/>
        </authorList>
    </citation>
    <scope>NUCLEOTIDE SEQUENCE [LARGE SCALE GENOMIC DNA]</scope>
    <source>
        <strain evidence="2 3">DSM 46713</strain>
    </source>
</reference>
<comment type="caution">
    <text evidence="2">The sequence shown here is derived from an EMBL/GenBank/DDBJ whole genome shotgun (WGS) entry which is preliminary data.</text>
</comment>
<protein>
    <recommendedName>
        <fullName evidence="4">Transmembrane protein</fullName>
    </recommendedName>
</protein>
<evidence type="ECO:0000313" key="2">
    <source>
        <dbReference type="EMBL" id="MBP2452967.1"/>
    </source>
</evidence>
<evidence type="ECO:0000313" key="3">
    <source>
        <dbReference type="Proteomes" id="UP000694460"/>
    </source>
</evidence>
<dbReference type="InterPro" id="IPR054188">
    <property type="entry name" value="DUF6893"/>
</dbReference>
<keyword evidence="1" id="KW-1133">Transmembrane helix</keyword>
<keyword evidence="3" id="KW-1185">Reference proteome</keyword>
<organism evidence="2 3">
    <name type="scientific">Mycolicibacterium lutetiense</name>
    <dbReference type="NCBI Taxonomy" id="1641992"/>
    <lineage>
        <taxon>Bacteria</taxon>
        <taxon>Bacillati</taxon>
        <taxon>Actinomycetota</taxon>
        <taxon>Actinomycetes</taxon>
        <taxon>Mycobacteriales</taxon>
        <taxon>Mycobacteriaceae</taxon>
        <taxon>Mycolicibacterium</taxon>
    </lineage>
</organism>
<gene>
    <name evidence="2" type="ORF">JOF57_002880</name>
</gene>
<keyword evidence="1" id="KW-0472">Membrane</keyword>
<dbReference type="EMBL" id="JAGIOP010000002">
    <property type="protein sequence ID" value="MBP2452967.1"/>
    <property type="molecule type" value="Genomic_DNA"/>
</dbReference>
<proteinExistence type="predicted"/>
<keyword evidence="1" id="KW-0812">Transmembrane</keyword>
<dbReference type="Pfam" id="PF21833">
    <property type="entry name" value="DUF6893"/>
    <property type="match status" value="1"/>
</dbReference>
<dbReference type="RefSeq" id="WP_407666572.1">
    <property type="nucleotide sequence ID" value="NZ_JAGIOP010000002.1"/>
</dbReference>
<feature type="transmembrane region" description="Helical" evidence="1">
    <location>
        <begin position="6"/>
        <end position="28"/>
    </location>
</feature>